<evidence type="ECO:0000313" key="1">
    <source>
        <dbReference type="EMBL" id="KAL3739280.1"/>
    </source>
</evidence>
<comment type="caution">
    <text evidence="1">The sequence shown here is derived from an EMBL/GenBank/DDBJ whole genome shotgun (WGS) entry which is preliminary data.</text>
</comment>
<gene>
    <name evidence="1" type="ORF">ACJRO7_020652</name>
</gene>
<dbReference type="PANTHER" id="PTHR48237">
    <property type="entry name" value="GAMMA-TUBULIN COMPLEX COMPONENT"/>
    <property type="match status" value="1"/>
</dbReference>
<keyword evidence="2" id="KW-1185">Reference proteome</keyword>
<dbReference type="PANTHER" id="PTHR48237:SF1">
    <property type="entry name" value="SPC97_SPC98 FAMILY OF SPINDLE POLE BODY (SBP) COMPONENT"/>
    <property type="match status" value="1"/>
</dbReference>
<dbReference type="Proteomes" id="UP001634007">
    <property type="component" value="Unassembled WGS sequence"/>
</dbReference>
<organism evidence="1 2">
    <name type="scientific">Eucalyptus globulus</name>
    <name type="common">Tasmanian blue gum</name>
    <dbReference type="NCBI Taxonomy" id="34317"/>
    <lineage>
        <taxon>Eukaryota</taxon>
        <taxon>Viridiplantae</taxon>
        <taxon>Streptophyta</taxon>
        <taxon>Embryophyta</taxon>
        <taxon>Tracheophyta</taxon>
        <taxon>Spermatophyta</taxon>
        <taxon>Magnoliopsida</taxon>
        <taxon>eudicotyledons</taxon>
        <taxon>Gunneridae</taxon>
        <taxon>Pentapetalae</taxon>
        <taxon>rosids</taxon>
        <taxon>malvids</taxon>
        <taxon>Myrtales</taxon>
        <taxon>Myrtaceae</taxon>
        <taxon>Myrtoideae</taxon>
        <taxon>Eucalypteae</taxon>
        <taxon>Eucalyptus</taxon>
    </lineage>
</organism>
<reference evidence="1 2" key="1">
    <citation type="submission" date="2024-11" db="EMBL/GenBank/DDBJ databases">
        <title>Chromosome-level genome assembly of Eucalyptus globulus Labill. provides insights into its genome evolution.</title>
        <authorList>
            <person name="Li X."/>
        </authorList>
    </citation>
    <scope>NUCLEOTIDE SEQUENCE [LARGE SCALE GENOMIC DNA]</scope>
    <source>
        <strain evidence="1">CL2024</strain>
        <tissue evidence="1">Fresh tender leaves</tissue>
    </source>
</reference>
<dbReference type="AlphaFoldDB" id="A0ABD3KH67"/>
<name>A0ABD3KH67_EUCGL</name>
<sequence>MLMSLKTLALQRARGIGREHLAEKFDLKMLRSMGMILMEHLKGKVKDLEGIPGFAGSASHLDASNLLKSSLENFMTLEDIKACLNTHLKRGPLKRHWYILNIHNKSANLSCHLLSTFLKLYGKESSAGDSL</sequence>
<dbReference type="EMBL" id="JBJKBG010000005">
    <property type="protein sequence ID" value="KAL3739280.1"/>
    <property type="molecule type" value="Genomic_DNA"/>
</dbReference>
<accession>A0ABD3KH67</accession>
<evidence type="ECO:0000313" key="2">
    <source>
        <dbReference type="Proteomes" id="UP001634007"/>
    </source>
</evidence>
<proteinExistence type="predicted"/>
<protein>
    <submittedName>
        <fullName evidence="1">Uncharacterized protein</fullName>
    </submittedName>
</protein>